<dbReference type="Gene3D" id="3.30.450.40">
    <property type="match status" value="1"/>
</dbReference>
<feature type="domain" description="Heat-inducible transcription repressor HrcA C-terminal" evidence="7">
    <location>
        <begin position="104"/>
        <end position="325"/>
    </location>
</feature>
<dbReference type="InterPro" id="IPR023120">
    <property type="entry name" value="WHTH_transcript_rep_HrcA_IDD"/>
</dbReference>
<dbReference type="EMBL" id="WKKI01000004">
    <property type="protein sequence ID" value="MRX71322.1"/>
    <property type="molecule type" value="Genomic_DNA"/>
</dbReference>
<dbReference type="InterPro" id="IPR036390">
    <property type="entry name" value="WH_DNA-bd_sf"/>
</dbReference>
<dbReference type="FunFam" id="1.10.10.10:FF:000049">
    <property type="entry name" value="Heat-inducible transcription repressor HrcA"/>
    <property type="match status" value="1"/>
</dbReference>
<dbReference type="HAMAP" id="MF_00081">
    <property type="entry name" value="HrcA"/>
    <property type="match status" value="1"/>
</dbReference>
<evidence type="ECO:0000259" key="8">
    <source>
        <dbReference type="Pfam" id="PF03444"/>
    </source>
</evidence>
<dbReference type="PANTHER" id="PTHR34824">
    <property type="entry name" value="HEAT-INDUCIBLE TRANSCRIPTION REPRESSOR HRCA"/>
    <property type="match status" value="1"/>
</dbReference>
<accession>A0A7X2IXK7</accession>
<dbReference type="PANTHER" id="PTHR34824:SF1">
    <property type="entry name" value="HEAT-INDUCIBLE TRANSCRIPTION REPRESSOR HRCA"/>
    <property type="match status" value="1"/>
</dbReference>
<dbReference type="InterPro" id="IPR002571">
    <property type="entry name" value="HrcA"/>
</dbReference>
<dbReference type="InterPro" id="IPR029016">
    <property type="entry name" value="GAF-like_dom_sf"/>
</dbReference>
<proteinExistence type="inferred from homology"/>
<evidence type="ECO:0000313" key="9">
    <source>
        <dbReference type="EMBL" id="MRX71322.1"/>
    </source>
</evidence>
<dbReference type="PIRSF" id="PIRSF005485">
    <property type="entry name" value="HrcA"/>
    <property type="match status" value="1"/>
</dbReference>
<dbReference type="Pfam" id="PF01628">
    <property type="entry name" value="HrcA"/>
    <property type="match status" value="1"/>
</dbReference>
<evidence type="ECO:0000256" key="6">
    <source>
        <dbReference type="HAMAP-Rule" id="MF_00081"/>
    </source>
</evidence>
<feature type="domain" description="Winged helix-turn-helix transcription repressor HrcA DNA-binding" evidence="8">
    <location>
        <begin position="1"/>
        <end position="72"/>
    </location>
</feature>
<keyword evidence="10" id="KW-1185">Reference proteome</keyword>
<keyword evidence="1 6" id="KW-0678">Repressor</keyword>
<dbReference type="SUPFAM" id="SSF55781">
    <property type="entry name" value="GAF domain-like"/>
    <property type="match status" value="1"/>
</dbReference>
<evidence type="ECO:0000256" key="4">
    <source>
        <dbReference type="ARBA" id="ARBA00023163"/>
    </source>
</evidence>
<dbReference type="InterPro" id="IPR036388">
    <property type="entry name" value="WH-like_DNA-bd_sf"/>
</dbReference>
<protein>
    <recommendedName>
        <fullName evidence="6">Heat-inducible transcription repressor HrcA</fullName>
    </recommendedName>
</protein>
<comment type="similarity">
    <text evidence="6">Belongs to the HrcA family.</text>
</comment>
<keyword evidence="3 6" id="KW-0346">Stress response</keyword>
<keyword evidence="4 6" id="KW-0804">Transcription</keyword>
<dbReference type="AlphaFoldDB" id="A0A7X2IXK7"/>
<dbReference type="GO" id="GO:0003677">
    <property type="term" value="F:DNA binding"/>
    <property type="evidence" value="ECO:0007669"/>
    <property type="project" value="InterPro"/>
</dbReference>
<evidence type="ECO:0000259" key="7">
    <source>
        <dbReference type="Pfam" id="PF01628"/>
    </source>
</evidence>
<dbReference type="Proteomes" id="UP000448867">
    <property type="component" value="Unassembled WGS sequence"/>
</dbReference>
<gene>
    <name evidence="6 9" type="primary">hrcA</name>
    <name evidence="9" type="ORF">GJU40_03935</name>
</gene>
<dbReference type="OrthoDB" id="9783139at2"/>
<dbReference type="NCBIfam" id="TIGR00331">
    <property type="entry name" value="hrcA"/>
    <property type="match status" value="1"/>
</dbReference>
<dbReference type="InterPro" id="IPR021153">
    <property type="entry name" value="HrcA_C"/>
</dbReference>
<evidence type="ECO:0000256" key="3">
    <source>
        <dbReference type="ARBA" id="ARBA00023016"/>
    </source>
</evidence>
<dbReference type="GO" id="GO:0045892">
    <property type="term" value="P:negative regulation of DNA-templated transcription"/>
    <property type="evidence" value="ECO:0007669"/>
    <property type="project" value="UniProtKB-UniRule"/>
</dbReference>
<organism evidence="9 10">
    <name type="scientific">Metabacillus lacus</name>
    <dbReference type="NCBI Taxonomy" id="1983721"/>
    <lineage>
        <taxon>Bacteria</taxon>
        <taxon>Bacillati</taxon>
        <taxon>Bacillota</taxon>
        <taxon>Bacilli</taxon>
        <taxon>Bacillales</taxon>
        <taxon>Bacillaceae</taxon>
        <taxon>Metabacillus</taxon>
    </lineage>
</organism>
<dbReference type="Gene3D" id="1.10.10.10">
    <property type="entry name" value="Winged helix-like DNA-binding domain superfamily/Winged helix DNA-binding domain"/>
    <property type="match status" value="1"/>
</dbReference>
<sequence>MLTERQLLILQVIIDDFIQSATPVGSRTISKKDSINFSSATIRNEMSDLEELGFIEKTHSSSGRVPSEKGYRYYVDHLLAPQKLHSADIYKIQSIFAEKIFELEKTVQKSAQIVSDLTNYTSIVLGPKVTENRIKKLQIVPINDHAAVAIIVTNTGHVENKTITFPASVDPADIETMVNILNERLIGVPLTDLRDKMFKEVASLLKVHIQNYDFILRALAETLPAEFEGNDEKIFFGGKTNMLNQPEFHDIEKVKQLMTMIEEENTFYRLLKSNKSALSIQIGKENKLEVMDHCSLIVAAYSIDNNPLGRIAVLGPTRMEYSRVVSLLQYVASDLSKALTSLYHD</sequence>
<evidence type="ECO:0000256" key="1">
    <source>
        <dbReference type="ARBA" id="ARBA00022491"/>
    </source>
</evidence>
<evidence type="ECO:0000256" key="2">
    <source>
        <dbReference type="ARBA" id="ARBA00023015"/>
    </source>
</evidence>
<dbReference type="Gene3D" id="3.30.390.60">
    <property type="entry name" value="Heat-inducible transcription repressor hrca homolog, domain 3"/>
    <property type="match status" value="1"/>
</dbReference>
<reference evidence="9 10" key="1">
    <citation type="submission" date="2019-11" db="EMBL/GenBank/DDBJ databases">
        <title>Bacillus lacus genome.</title>
        <authorList>
            <person name="Allen C.J."/>
            <person name="Newman J.D."/>
        </authorList>
    </citation>
    <scope>NUCLEOTIDE SEQUENCE [LARGE SCALE GENOMIC DNA]</scope>
    <source>
        <strain evidence="9 10">KCTC 33946</strain>
    </source>
</reference>
<comment type="caution">
    <text evidence="9">The sequence shown here is derived from an EMBL/GenBank/DDBJ whole genome shotgun (WGS) entry which is preliminary data.</text>
</comment>
<evidence type="ECO:0000313" key="10">
    <source>
        <dbReference type="Proteomes" id="UP000448867"/>
    </source>
</evidence>
<dbReference type="SUPFAM" id="SSF46785">
    <property type="entry name" value="Winged helix' DNA-binding domain"/>
    <property type="match status" value="1"/>
</dbReference>
<evidence type="ECO:0000256" key="5">
    <source>
        <dbReference type="ARBA" id="ARBA00055319"/>
    </source>
</evidence>
<name>A0A7X2IXK7_9BACI</name>
<dbReference type="Pfam" id="PF03444">
    <property type="entry name" value="WHD_HrcA"/>
    <property type="match status" value="1"/>
</dbReference>
<keyword evidence="2 6" id="KW-0805">Transcription regulation</keyword>
<comment type="function">
    <text evidence="5 6">Negative regulator of class I heat shock genes (grpE-dnaK-dnaJ and groELS operons). Prevents heat-shock induction of these operons.</text>
</comment>
<dbReference type="RefSeq" id="WP_154306461.1">
    <property type="nucleotide sequence ID" value="NZ_WKKI01000004.1"/>
</dbReference>
<dbReference type="InterPro" id="IPR005104">
    <property type="entry name" value="WHTH_HrcA_DNA-bd"/>
</dbReference>